<keyword evidence="9 11" id="KW-0472">Membrane</keyword>
<dbReference type="GO" id="GO:0009252">
    <property type="term" value="P:peptidoglycan biosynthetic process"/>
    <property type="evidence" value="ECO:0007669"/>
    <property type="project" value="UniProtKB-UniPathway"/>
</dbReference>
<evidence type="ECO:0000256" key="6">
    <source>
        <dbReference type="ARBA" id="ARBA00022960"/>
    </source>
</evidence>
<evidence type="ECO:0000259" key="13">
    <source>
        <dbReference type="Pfam" id="PF03717"/>
    </source>
</evidence>
<feature type="domain" description="Penicillin-binding protein dimerisation" evidence="13">
    <location>
        <begin position="58"/>
        <end position="287"/>
    </location>
</feature>
<dbReference type="Proteomes" id="UP000215059">
    <property type="component" value="Unassembled WGS sequence"/>
</dbReference>
<dbReference type="Pfam" id="PF00905">
    <property type="entry name" value="Transpeptidase"/>
    <property type="match status" value="1"/>
</dbReference>
<evidence type="ECO:0000256" key="4">
    <source>
        <dbReference type="ARBA" id="ARBA00022475"/>
    </source>
</evidence>
<dbReference type="PANTHER" id="PTHR30627">
    <property type="entry name" value="PEPTIDOGLYCAN D,D-TRANSPEPTIDASE"/>
    <property type="match status" value="1"/>
</dbReference>
<keyword evidence="7" id="KW-0573">Peptidoglycan synthesis</keyword>
<dbReference type="GO" id="GO:0005886">
    <property type="term" value="C:plasma membrane"/>
    <property type="evidence" value="ECO:0007669"/>
    <property type="project" value="UniProtKB-SubCell"/>
</dbReference>
<dbReference type="RefSeq" id="WP_094251948.1">
    <property type="nucleotide sequence ID" value="NZ_JBHLXL010000001.1"/>
</dbReference>
<comment type="similarity">
    <text evidence="3">Belongs to the transpeptidase family.</text>
</comment>
<keyword evidence="4" id="KW-1003">Cell membrane</keyword>
<evidence type="ECO:0000259" key="12">
    <source>
        <dbReference type="Pfam" id="PF00905"/>
    </source>
</evidence>
<dbReference type="UniPathway" id="UPA00219"/>
<dbReference type="InterPro" id="IPR005311">
    <property type="entry name" value="PBP_dimer"/>
</dbReference>
<comment type="caution">
    <text evidence="14">The sequence shown here is derived from an EMBL/GenBank/DDBJ whole genome shotgun (WGS) entry which is preliminary data.</text>
</comment>
<feature type="transmembrane region" description="Helical" evidence="11">
    <location>
        <begin position="12"/>
        <end position="34"/>
    </location>
</feature>
<dbReference type="EMBL" id="NOII01000002">
    <property type="protein sequence ID" value="OYD57915.1"/>
    <property type="molecule type" value="Genomic_DNA"/>
</dbReference>
<gene>
    <name evidence="14" type="ORF">CGZ90_08415</name>
</gene>
<organism evidence="14 15">
    <name type="scientific">Fictibacillus aquaticus</name>
    <dbReference type="NCBI Taxonomy" id="2021314"/>
    <lineage>
        <taxon>Bacteria</taxon>
        <taxon>Bacillati</taxon>
        <taxon>Bacillota</taxon>
        <taxon>Bacilli</taxon>
        <taxon>Bacillales</taxon>
        <taxon>Fictibacillaceae</taxon>
        <taxon>Fictibacillus</taxon>
    </lineage>
</organism>
<dbReference type="Pfam" id="PF03717">
    <property type="entry name" value="PBP_dimer"/>
    <property type="match status" value="1"/>
</dbReference>
<evidence type="ECO:0000256" key="10">
    <source>
        <dbReference type="ARBA" id="ARBA00023316"/>
    </source>
</evidence>
<dbReference type="OrthoDB" id="9770103at2"/>
<reference evidence="14 15" key="1">
    <citation type="submission" date="2017-07" db="EMBL/GenBank/DDBJ databases">
        <title>Fictibacillus sp. nov. GDSW-R2A3 Genome sequencing and assembly.</title>
        <authorList>
            <person name="Mayilraj S."/>
        </authorList>
    </citation>
    <scope>NUCLEOTIDE SEQUENCE [LARGE SCALE GENOMIC DNA]</scope>
    <source>
        <strain evidence="14 15">GDSW-R2A3</strain>
    </source>
</reference>
<feature type="domain" description="Penicillin-binding protein transpeptidase" evidence="12">
    <location>
        <begin position="338"/>
        <end position="641"/>
    </location>
</feature>
<keyword evidence="10" id="KW-0961">Cell wall biogenesis/degradation</keyword>
<keyword evidence="8 11" id="KW-1133">Transmembrane helix</keyword>
<dbReference type="GO" id="GO:0008658">
    <property type="term" value="F:penicillin binding"/>
    <property type="evidence" value="ECO:0007669"/>
    <property type="project" value="InterPro"/>
</dbReference>
<evidence type="ECO:0000256" key="2">
    <source>
        <dbReference type="ARBA" id="ARBA00004236"/>
    </source>
</evidence>
<dbReference type="SUPFAM" id="SSF56601">
    <property type="entry name" value="beta-lactamase/transpeptidase-like"/>
    <property type="match status" value="1"/>
</dbReference>
<keyword evidence="5 11" id="KW-0812">Transmembrane</keyword>
<evidence type="ECO:0000313" key="15">
    <source>
        <dbReference type="Proteomes" id="UP000215059"/>
    </source>
</evidence>
<evidence type="ECO:0000256" key="8">
    <source>
        <dbReference type="ARBA" id="ARBA00022989"/>
    </source>
</evidence>
<dbReference type="GO" id="GO:0008360">
    <property type="term" value="P:regulation of cell shape"/>
    <property type="evidence" value="ECO:0007669"/>
    <property type="project" value="UniProtKB-KW"/>
</dbReference>
<evidence type="ECO:0000256" key="5">
    <source>
        <dbReference type="ARBA" id="ARBA00022692"/>
    </source>
</evidence>
<proteinExistence type="inferred from homology"/>
<dbReference type="Gene3D" id="3.90.1310.10">
    <property type="entry name" value="Penicillin-binding protein 2a (Domain 2)"/>
    <property type="match status" value="1"/>
</dbReference>
<accession>A0A235FAX3</accession>
<dbReference type="GO" id="GO:0071555">
    <property type="term" value="P:cell wall organization"/>
    <property type="evidence" value="ECO:0007669"/>
    <property type="project" value="UniProtKB-KW"/>
</dbReference>
<protein>
    <submittedName>
        <fullName evidence="14">Uncharacterized protein</fullName>
    </submittedName>
</protein>
<dbReference type="InterPro" id="IPR036138">
    <property type="entry name" value="PBP_dimer_sf"/>
</dbReference>
<dbReference type="InterPro" id="IPR012338">
    <property type="entry name" value="Beta-lactam/transpept-like"/>
</dbReference>
<dbReference type="InterPro" id="IPR050515">
    <property type="entry name" value="Beta-lactam/transpept"/>
</dbReference>
<evidence type="ECO:0000256" key="1">
    <source>
        <dbReference type="ARBA" id="ARBA00004167"/>
    </source>
</evidence>
<dbReference type="AlphaFoldDB" id="A0A235FAX3"/>
<evidence type="ECO:0000256" key="7">
    <source>
        <dbReference type="ARBA" id="ARBA00022984"/>
    </source>
</evidence>
<dbReference type="SUPFAM" id="SSF56519">
    <property type="entry name" value="Penicillin binding protein dimerisation domain"/>
    <property type="match status" value="1"/>
</dbReference>
<dbReference type="Gene3D" id="3.40.710.10">
    <property type="entry name" value="DD-peptidase/beta-lactamase superfamily"/>
    <property type="match status" value="1"/>
</dbReference>
<keyword evidence="6" id="KW-0133">Cell shape</keyword>
<dbReference type="Gene3D" id="1.10.10.1230">
    <property type="entry name" value="Penicillin-binding protein, N-terminal non-catalytic domain, head sub-domain"/>
    <property type="match status" value="1"/>
</dbReference>
<evidence type="ECO:0000256" key="3">
    <source>
        <dbReference type="ARBA" id="ARBA00007171"/>
    </source>
</evidence>
<comment type="subcellular location">
    <subcellularLocation>
        <location evidence="2">Cell membrane</location>
    </subcellularLocation>
    <subcellularLocation>
        <location evidence="1">Membrane</location>
        <topology evidence="1">Single-pass membrane protein</topology>
    </subcellularLocation>
</comment>
<dbReference type="GO" id="GO:0071972">
    <property type="term" value="F:peptidoglycan L,D-transpeptidase activity"/>
    <property type="evidence" value="ECO:0007669"/>
    <property type="project" value="TreeGrafter"/>
</dbReference>
<keyword evidence="15" id="KW-1185">Reference proteome</keyword>
<evidence type="ECO:0000313" key="14">
    <source>
        <dbReference type="EMBL" id="OYD57915.1"/>
    </source>
</evidence>
<evidence type="ECO:0000256" key="11">
    <source>
        <dbReference type="SAM" id="Phobius"/>
    </source>
</evidence>
<dbReference type="GO" id="GO:0009002">
    <property type="term" value="F:serine-type D-Ala-D-Ala carboxypeptidase activity"/>
    <property type="evidence" value="ECO:0007669"/>
    <property type="project" value="UniProtKB-EC"/>
</dbReference>
<sequence length="679" mass="76988">MKSKKKKNHVPLRLNALFLSVFFLFSILILRLGYVQIVKGEEYKRTAYMTENVTTKLDSPRGKMYDSKFRVAVDNEPVFSITYTRTRGSSAEDRLESARKLALYIEKEAGEITERDRKDFYILLHPKKAAAKITDSEKKKLSDEEYYQLMLSRITEEEISLFSDQDLEALAIKREMDRGYALTPQRIKVGATLEEVAKVSEHLPELEGVDIKSDAQRSYPFGDSFRDIFGQVKQIPKTRMDYYTSRGNERNDLVGTSFLEEQYESLLRGQKTKIKYVTDKSGNPVGEPTEKDGSRGNDLVLTVDMQLQKQVEKVIENELKESITGKDAYDNRQLKSAYVVMMNPKTGEVLSLAGKEYDRKTKKFKNAPFGNIYNSYAMGSTVKGATVLTGLQQGVIDSSTIFNDAPLTFGDGRQMKSHEYMGPIGPVTALERSSNVYMWHIAMKLSGYEYSQKRFTDHNVEQAFQILRNSYSQFGLGIQTGIDLPSEATGYHTGMSSELAQAMFFSIGQFDTYTPLQMAQYVSTIANDGYRMKPHLLKEVRQPADHPGQLGKLLYRNEPEVMNRLEMKQEYLDVVQQGFRQVMAGSNGTAAWIFKNKDYQPAGKTGTAEIDKKTGLYNKTLVGYAPYNNPEVAFAVVVPEIREDFTNNEIGEGILDAYFDLKKESISKKPLKAEDAVEE</sequence>
<dbReference type="InterPro" id="IPR001460">
    <property type="entry name" value="PCN-bd_Tpept"/>
</dbReference>
<evidence type="ECO:0000256" key="9">
    <source>
        <dbReference type="ARBA" id="ARBA00023136"/>
    </source>
</evidence>
<name>A0A235FAX3_9BACL</name>
<dbReference type="PANTHER" id="PTHR30627:SF2">
    <property type="entry name" value="PEPTIDOGLYCAN D,D-TRANSPEPTIDASE MRDA"/>
    <property type="match status" value="1"/>
</dbReference>